<dbReference type="OrthoDB" id="9804504at2"/>
<dbReference type="EMBL" id="VHLG01000020">
    <property type="protein sequence ID" value="TPW27107.1"/>
    <property type="molecule type" value="Genomic_DNA"/>
</dbReference>
<dbReference type="AlphaFoldDB" id="A0A506U5A5"/>
<keyword evidence="3" id="KW-1185">Reference proteome</keyword>
<dbReference type="Proteomes" id="UP000318801">
    <property type="component" value="Unassembled WGS sequence"/>
</dbReference>
<dbReference type="SUPFAM" id="SSF52540">
    <property type="entry name" value="P-loop containing nucleoside triphosphate hydrolases"/>
    <property type="match status" value="1"/>
</dbReference>
<keyword evidence="2" id="KW-0808">Transferase</keyword>
<evidence type="ECO:0000313" key="2">
    <source>
        <dbReference type="EMBL" id="TPW27107.1"/>
    </source>
</evidence>
<accession>A0A506U5A5</accession>
<dbReference type="InterPro" id="IPR000863">
    <property type="entry name" value="Sulfotransferase_dom"/>
</dbReference>
<dbReference type="Pfam" id="PF00685">
    <property type="entry name" value="Sulfotransfer_1"/>
    <property type="match status" value="1"/>
</dbReference>
<dbReference type="Gene3D" id="3.40.50.300">
    <property type="entry name" value="P-loop containing nucleotide triphosphate hydrolases"/>
    <property type="match status" value="1"/>
</dbReference>
<dbReference type="RefSeq" id="WP_141151035.1">
    <property type="nucleotide sequence ID" value="NZ_VHLG01000020.1"/>
</dbReference>
<proteinExistence type="predicted"/>
<organism evidence="2 3">
    <name type="scientific">Martelella alba</name>
    <dbReference type="NCBI Taxonomy" id="2590451"/>
    <lineage>
        <taxon>Bacteria</taxon>
        <taxon>Pseudomonadati</taxon>
        <taxon>Pseudomonadota</taxon>
        <taxon>Alphaproteobacteria</taxon>
        <taxon>Hyphomicrobiales</taxon>
        <taxon>Aurantimonadaceae</taxon>
        <taxon>Martelella</taxon>
    </lineage>
</organism>
<feature type="domain" description="Sulfotransferase" evidence="1">
    <location>
        <begin position="10"/>
        <end position="215"/>
    </location>
</feature>
<reference evidence="2 3" key="1">
    <citation type="submission" date="2019-06" db="EMBL/GenBank/DDBJ databases">
        <authorList>
            <person name="Li M."/>
        </authorList>
    </citation>
    <scope>NUCLEOTIDE SEQUENCE [LARGE SCALE GENOMIC DNA]</scope>
    <source>
        <strain evidence="2 3">BGMRC2036</strain>
    </source>
</reference>
<dbReference type="InterPro" id="IPR027417">
    <property type="entry name" value="P-loop_NTPase"/>
</dbReference>
<dbReference type="GO" id="GO:0008146">
    <property type="term" value="F:sulfotransferase activity"/>
    <property type="evidence" value="ECO:0007669"/>
    <property type="project" value="InterPro"/>
</dbReference>
<comment type="caution">
    <text evidence="2">The sequence shown here is derived from an EMBL/GenBank/DDBJ whole genome shotgun (WGS) entry which is preliminary data.</text>
</comment>
<gene>
    <name evidence="2" type="ORF">FJU08_21120</name>
</gene>
<evidence type="ECO:0000259" key="1">
    <source>
        <dbReference type="Pfam" id="PF00685"/>
    </source>
</evidence>
<sequence>MSVVNSAGYILVNSLPKSGTHLLERALMVLGIENRESNRPLHRRLTDRLGLTSPSFIEHRSASRWSRVHFDGQNYVPDGLHTIPVGVFSPLYVSEDTMLRWLEPMAESSFIKGHLPFDPALDGLLKRRSVRAITILRDPRAVVASMVPYVLNAGNFKHGLQKTFASMSPEERIDFVIQGGVTGSGQSVISLADAFTSVLNWENSEHCLVVRFEDLVGMRGGGSAEAQNEALNAIAGHLGIEMSDQLRQKFDKIFDPSSPTFRGGKIDGWRERLTPGQSSRIVEAIGRELFTRAGYVVA</sequence>
<name>A0A506U5A5_9HYPH</name>
<evidence type="ECO:0000313" key="3">
    <source>
        <dbReference type="Proteomes" id="UP000318801"/>
    </source>
</evidence>
<protein>
    <submittedName>
        <fullName evidence="2">Sulfotransferase domain-containing protein</fullName>
    </submittedName>
</protein>